<dbReference type="EC" id="1.1.1.169" evidence="3 9"/>
<evidence type="ECO:0000313" key="12">
    <source>
        <dbReference type="EMBL" id="MBS2213643.1"/>
    </source>
</evidence>
<dbReference type="InterPro" id="IPR013752">
    <property type="entry name" value="KPA_reductase"/>
</dbReference>
<dbReference type="Pfam" id="PF02558">
    <property type="entry name" value="ApbA"/>
    <property type="match status" value="1"/>
</dbReference>
<evidence type="ECO:0000256" key="4">
    <source>
        <dbReference type="ARBA" id="ARBA00019465"/>
    </source>
</evidence>
<dbReference type="InterPro" id="IPR013332">
    <property type="entry name" value="KPR_N"/>
</dbReference>
<keyword evidence="13" id="KW-1185">Reference proteome</keyword>
<keyword evidence="5 9" id="KW-0521">NADP</keyword>
<dbReference type="PANTHER" id="PTHR21708">
    <property type="entry name" value="PROBABLE 2-DEHYDROPANTOATE 2-REDUCTASE"/>
    <property type="match status" value="1"/>
</dbReference>
<dbReference type="NCBIfam" id="TIGR00745">
    <property type="entry name" value="apbA_panE"/>
    <property type="match status" value="1"/>
</dbReference>
<dbReference type="RefSeq" id="WP_212231132.1">
    <property type="nucleotide sequence ID" value="NZ_JAGUCN010000031.1"/>
</dbReference>
<dbReference type="Gene3D" id="3.40.50.720">
    <property type="entry name" value="NAD(P)-binding Rossmann-like Domain"/>
    <property type="match status" value="1"/>
</dbReference>
<dbReference type="InterPro" id="IPR008927">
    <property type="entry name" value="6-PGluconate_DH-like_C_sf"/>
</dbReference>
<comment type="catalytic activity">
    <reaction evidence="8 9">
        <text>(R)-pantoate + NADP(+) = 2-dehydropantoate + NADPH + H(+)</text>
        <dbReference type="Rhea" id="RHEA:16233"/>
        <dbReference type="ChEBI" id="CHEBI:11561"/>
        <dbReference type="ChEBI" id="CHEBI:15378"/>
        <dbReference type="ChEBI" id="CHEBI:15980"/>
        <dbReference type="ChEBI" id="CHEBI:57783"/>
        <dbReference type="ChEBI" id="CHEBI:58349"/>
        <dbReference type="EC" id="1.1.1.169"/>
    </reaction>
</comment>
<sequence length="312" mass="34433">MNIAIIGTGGVGGYFGAKLAQAGNNVTFVARGQHLKAIKANGLYVKSINGDVILRDVQATDCITNIKAADLVITAVKAWQIKEIRYDIRQIIHDKSMVLPLQNGVLAAEELSEVIDAKNIIGGLCRIISKIEAPGVINHFGVQPEIVFGELNKQDTERMILLSSLFEQAGINYKASRDIEADVWKKFISICVSALLAVTKTTYGEMCELKETYDMMTTLLNEIYLVSQKAGVNIKPDFIDKTISFIQSFPYDSTSSLTRDVLESKPSEIDYQNGTVVRLAEKYGVDVPVNRFIYNCVLPMELKARGLFGKGR</sequence>
<comment type="function">
    <text evidence="9">Catalyzes the NADPH-dependent reduction of ketopantoate into pantoic acid.</text>
</comment>
<accession>A0ABS5KF09</accession>
<dbReference type="InterPro" id="IPR051402">
    <property type="entry name" value="KPR-Related"/>
</dbReference>
<dbReference type="EMBL" id="JAGUCN010000031">
    <property type="protein sequence ID" value="MBS2213643.1"/>
    <property type="molecule type" value="Genomic_DNA"/>
</dbReference>
<reference evidence="12 13" key="1">
    <citation type="journal article" date="2014" name="Int. J. Syst. Evol. Microbiol.">
        <title>Carboxylicivirga gen. nov. in the family Marinilabiliaceae with two novel species, Carboxylicivirga mesophila sp. nov. and Carboxylicivirga taeanensis sp. nov., and reclassification of Cytophaga fermentans as Saccharicrinis fermentans gen. nov., comb. nov.</title>
        <authorList>
            <person name="Yang S.H."/>
            <person name="Seo H.S."/>
            <person name="Woo J.H."/>
            <person name="Oh H.M."/>
            <person name="Jang H."/>
            <person name="Lee J.H."/>
            <person name="Kim S.J."/>
            <person name="Kwon K.K."/>
        </authorList>
    </citation>
    <scope>NUCLEOTIDE SEQUENCE [LARGE SCALE GENOMIC DNA]</scope>
    <source>
        <strain evidence="12 13">JCM 18290</strain>
    </source>
</reference>
<evidence type="ECO:0000259" key="10">
    <source>
        <dbReference type="Pfam" id="PF02558"/>
    </source>
</evidence>
<evidence type="ECO:0000256" key="6">
    <source>
        <dbReference type="ARBA" id="ARBA00023002"/>
    </source>
</evidence>
<proteinExistence type="inferred from homology"/>
<evidence type="ECO:0000256" key="7">
    <source>
        <dbReference type="ARBA" id="ARBA00032024"/>
    </source>
</evidence>
<comment type="caution">
    <text evidence="12">The sequence shown here is derived from an EMBL/GenBank/DDBJ whole genome shotgun (WGS) entry which is preliminary data.</text>
</comment>
<keyword evidence="6 9" id="KW-0560">Oxidoreductase</keyword>
<dbReference type="Pfam" id="PF08546">
    <property type="entry name" value="ApbA_C"/>
    <property type="match status" value="1"/>
</dbReference>
<dbReference type="InterPro" id="IPR013328">
    <property type="entry name" value="6PGD_dom2"/>
</dbReference>
<evidence type="ECO:0000256" key="8">
    <source>
        <dbReference type="ARBA" id="ARBA00048793"/>
    </source>
</evidence>
<evidence type="ECO:0000256" key="5">
    <source>
        <dbReference type="ARBA" id="ARBA00022857"/>
    </source>
</evidence>
<dbReference type="Gene3D" id="1.10.1040.10">
    <property type="entry name" value="N-(1-d-carboxylethyl)-l-norvaline Dehydrogenase, domain 2"/>
    <property type="match status" value="1"/>
</dbReference>
<feature type="domain" description="Ketopantoate reductase C-terminal" evidence="11">
    <location>
        <begin position="178"/>
        <end position="298"/>
    </location>
</feature>
<evidence type="ECO:0000313" key="13">
    <source>
        <dbReference type="Proteomes" id="UP000721861"/>
    </source>
</evidence>
<evidence type="ECO:0000259" key="11">
    <source>
        <dbReference type="Pfam" id="PF08546"/>
    </source>
</evidence>
<protein>
    <recommendedName>
        <fullName evidence="4 9">2-dehydropantoate 2-reductase</fullName>
        <ecNumber evidence="3 9">1.1.1.169</ecNumber>
    </recommendedName>
    <alternativeName>
        <fullName evidence="7 9">Ketopantoate reductase</fullName>
    </alternativeName>
</protein>
<dbReference type="InterPro" id="IPR003710">
    <property type="entry name" value="ApbA"/>
</dbReference>
<name>A0ABS5KF09_9BACT</name>
<gene>
    <name evidence="12" type="ORF">KEM09_19700</name>
</gene>
<evidence type="ECO:0000256" key="1">
    <source>
        <dbReference type="ARBA" id="ARBA00004994"/>
    </source>
</evidence>
<feature type="domain" description="Ketopantoate reductase N-terminal" evidence="10">
    <location>
        <begin position="3"/>
        <end position="152"/>
    </location>
</feature>
<organism evidence="12 13">
    <name type="scientific">Carboxylicivirga mesophila</name>
    <dbReference type="NCBI Taxonomy" id="1166478"/>
    <lineage>
        <taxon>Bacteria</taxon>
        <taxon>Pseudomonadati</taxon>
        <taxon>Bacteroidota</taxon>
        <taxon>Bacteroidia</taxon>
        <taxon>Marinilabiliales</taxon>
        <taxon>Marinilabiliaceae</taxon>
        <taxon>Carboxylicivirga</taxon>
    </lineage>
</organism>
<dbReference type="PANTHER" id="PTHR21708:SF26">
    <property type="entry name" value="2-DEHYDROPANTOATE 2-REDUCTASE"/>
    <property type="match status" value="1"/>
</dbReference>
<dbReference type="InterPro" id="IPR036291">
    <property type="entry name" value="NAD(P)-bd_dom_sf"/>
</dbReference>
<evidence type="ECO:0000256" key="2">
    <source>
        <dbReference type="ARBA" id="ARBA00007870"/>
    </source>
</evidence>
<comment type="pathway">
    <text evidence="1 9">Cofactor biosynthesis; (R)-pantothenate biosynthesis; (R)-pantoate from 3-methyl-2-oxobutanoate: step 2/2.</text>
</comment>
<comment type="similarity">
    <text evidence="2 9">Belongs to the ketopantoate reductase family.</text>
</comment>
<evidence type="ECO:0000256" key="3">
    <source>
        <dbReference type="ARBA" id="ARBA00013014"/>
    </source>
</evidence>
<keyword evidence="9" id="KW-0566">Pantothenate biosynthesis</keyword>
<dbReference type="Proteomes" id="UP000721861">
    <property type="component" value="Unassembled WGS sequence"/>
</dbReference>
<dbReference type="SUPFAM" id="SSF51735">
    <property type="entry name" value="NAD(P)-binding Rossmann-fold domains"/>
    <property type="match status" value="1"/>
</dbReference>
<dbReference type="SUPFAM" id="SSF48179">
    <property type="entry name" value="6-phosphogluconate dehydrogenase C-terminal domain-like"/>
    <property type="match status" value="1"/>
</dbReference>
<evidence type="ECO:0000256" key="9">
    <source>
        <dbReference type="RuleBase" id="RU362068"/>
    </source>
</evidence>